<dbReference type="OrthoDB" id="4828421at2"/>
<evidence type="ECO:0000313" key="2">
    <source>
        <dbReference type="Proteomes" id="UP000319514"/>
    </source>
</evidence>
<dbReference type="RefSeq" id="WP_141787970.1">
    <property type="nucleotide sequence ID" value="NZ_BAAAKX010000005.1"/>
</dbReference>
<protein>
    <submittedName>
        <fullName evidence="1">Uncharacterized protein</fullName>
    </submittedName>
</protein>
<dbReference type="AlphaFoldDB" id="A0A542ZI56"/>
<evidence type="ECO:0000313" key="1">
    <source>
        <dbReference type="EMBL" id="TQL60024.1"/>
    </source>
</evidence>
<gene>
    <name evidence="1" type="ORF">FB474_1399</name>
</gene>
<proteinExistence type="predicted"/>
<keyword evidence="2" id="KW-1185">Reference proteome</keyword>
<reference evidence="1 2" key="1">
    <citation type="submission" date="2019-06" db="EMBL/GenBank/DDBJ databases">
        <title>Sequencing the genomes of 1000 actinobacteria strains.</title>
        <authorList>
            <person name="Klenk H.-P."/>
        </authorList>
    </citation>
    <scope>NUCLEOTIDE SEQUENCE [LARGE SCALE GENOMIC DNA]</scope>
    <source>
        <strain evidence="1 2">DSM 18082</strain>
    </source>
</reference>
<comment type="caution">
    <text evidence="1">The sequence shown here is derived from an EMBL/GenBank/DDBJ whole genome shotgun (WGS) entry which is preliminary data.</text>
</comment>
<organism evidence="1 2">
    <name type="scientific">Oryzihumus leptocrescens</name>
    <dbReference type="NCBI Taxonomy" id="297536"/>
    <lineage>
        <taxon>Bacteria</taxon>
        <taxon>Bacillati</taxon>
        <taxon>Actinomycetota</taxon>
        <taxon>Actinomycetes</taxon>
        <taxon>Micrococcales</taxon>
        <taxon>Intrasporangiaceae</taxon>
        <taxon>Oryzihumus</taxon>
    </lineage>
</organism>
<dbReference type="Proteomes" id="UP000319514">
    <property type="component" value="Unassembled WGS sequence"/>
</dbReference>
<sequence length="77" mass="8401">MNPRTYEVRVSGLVPPELVEGLDVAEVTEEPVRTVIRTAPSDQAALLGLLERLRALGVELLEVRQLLEDSPSPTPTP</sequence>
<dbReference type="EMBL" id="VFOQ01000001">
    <property type="protein sequence ID" value="TQL60024.1"/>
    <property type="molecule type" value="Genomic_DNA"/>
</dbReference>
<accession>A0A542ZI56</accession>
<name>A0A542ZI56_9MICO</name>